<keyword evidence="1" id="KW-1133">Transmembrane helix</keyword>
<keyword evidence="1" id="KW-0472">Membrane</keyword>
<dbReference type="Proteomes" id="UP000265562">
    <property type="component" value="Chromosome"/>
</dbReference>
<keyword evidence="3" id="KW-1185">Reference proteome</keyword>
<dbReference type="KEGG" id="lua:D4A81_02435"/>
<proteinExistence type="predicted"/>
<sequence>MRPVLSEKLVYKYLMCNARLYDARDSFWKAKREDKPLTHLGGNMYVLFLMAFIIKKCYLNIK</sequence>
<name>A0A385PY22_9FIRM</name>
<dbReference type="EMBL" id="CP032364">
    <property type="protein sequence ID" value="AYA98882.1"/>
    <property type="molecule type" value="Genomic_DNA"/>
</dbReference>
<accession>A0A385PY22</accession>
<reference evidence="2 3" key="1">
    <citation type="submission" date="2018-09" db="EMBL/GenBank/DDBJ databases">
        <title>Genome sequencing of Lachnoanaerobaculum umeaense DSM 23576.</title>
        <authorList>
            <person name="Kook J.-K."/>
            <person name="Park S.-N."/>
            <person name="Lim Y.K."/>
        </authorList>
    </citation>
    <scope>NUCLEOTIDE SEQUENCE [LARGE SCALE GENOMIC DNA]</scope>
    <source>
        <strain evidence="3">DSM 23576 \ CCUG 58757</strain>
    </source>
</reference>
<evidence type="ECO:0000313" key="2">
    <source>
        <dbReference type="EMBL" id="AYA98882.1"/>
    </source>
</evidence>
<keyword evidence="1" id="KW-0812">Transmembrane</keyword>
<feature type="transmembrane region" description="Helical" evidence="1">
    <location>
        <begin position="37"/>
        <end position="54"/>
    </location>
</feature>
<protein>
    <submittedName>
        <fullName evidence="2">Uncharacterized protein</fullName>
    </submittedName>
</protein>
<gene>
    <name evidence="2" type="ORF">D4A81_02435</name>
</gene>
<dbReference type="AlphaFoldDB" id="A0A385PY22"/>
<evidence type="ECO:0000313" key="3">
    <source>
        <dbReference type="Proteomes" id="UP000265562"/>
    </source>
</evidence>
<organism evidence="2 3">
    <name type="scientific">Lachnoanaerobaculum umeaense</name>
    <dbReference type="NCBI Taxonomy" id="617123"/>
    <lineage>
        <taxon>Bacteria</taxon>
        <taxon>Bacillati</taxon>
        <taxon>Bacillota</taxon>
        <taxon>Clostridia</taxon>
        <taxon>Lachnospirales</taxon>
        <taxon>Lachnospiraceae</taxon>
        <taxon>Lachnoanaerobaculum</taxon>
    </lineage>
</organism>
<evidence type="ECO:0000256" key="1">
    <source>
        <dbReference type="SAM" id="Phobius"/>
    </source>
</evidence>